<sequence>MSLSLYFLIIVSLFLLFGVCKLCFFKNQGNKRDQFGSLQERMKKKIIFGYAELMQTVSHEDLQILHQTYENTIKNAQSIQIQGVRVEGYKEAVKK</sequence>
<organism evidence="2 3">
    <name type="scientific">Paramecium sonneborni</name>
    <dbReference type="NCBI Taxonomy" id="65129"/>
    <lineage>
        <taxon>Eukaryota</taxon>
        <taxon>Sar</taxon>
        <taxon>Alveolata</taxon>
        <taxon>Ciliophora</taxon>
        <taxon>Intramacronucleata</taxon>
        <taxon>Oligohymenophorea</taxon>
        <taxon>Peniculida</taxon>
        <taxon>Parameciidae</taxon>
        <taxon>Paramecium</taxon>
    </lineage>
</organism>
<comment type="caution">
    <text evidence="2">The sequence shown here is derived from an EMBL/GenBank/DDBJ whole genome shotgun (WGS) entry which is preliminary data.</text>
</comment>
<accession>A0A8S1LLV1</accession>
<proteinExistence type="predicted"/>
<name>A0A8S1LLV1_9CILI</name>
<keyword evidence="1" id="KW-0812">Transmembrane</keyword>
<dbReference type="AlphaFoldDB" id="A0A8S1LLV1"/>
<keyword evidence="1" id="KW-1133">Transmembrane helix</keyword>
<gene>
    <name evidence="2" type="ORF">PSON_ATCC_30995.1.T0230216</name>
</gene>
<feature type="transmembrane region" description="Helical" evidence="1">
    <location>
        <begin position="6"/>
        <end position="25"/>
    </location>
</feature>
<protein>
    <submittedName>
        <fullName evidence="2">Uncharacterized protein</fullName>
    </submittedName>
</protein>
<dbReference type="OrthoDB" id="10289172at2759"/>
<dbReference type="EMBL" id="CAJJDN010000023">
    <property type="protein sequence ID" value="CAD8067789.1"/>
    <property type="molecule type" value="Genomic_DNA"/>
</dbReference>
<keyword evidence="1" id="KW-0472">Membrane</keyword>
<evidence type="ECO:0000256" key="1">
    <source>
        <dbReference type="SAM" id="Phobius"/>
    </source>
</evidence>
<reference evidence="2" key="1">
    <citation type="submission" date="2021-01" db="EMBL/GenBank/DDBJ databases">
        <authorList>
            <consortium name="Genoscope - CEA"/>
            <person name="William W."/>
        </authorList>
    </citation>
    <scope>NUCLEOTIDE SEQUENCE</scope>
</reference>
<dbReference type="Proteomes" id="UP000692954">
    <property type="component" value="Unassembled WGS sequence"/>
</dbReference>
<keyword evidence="3" id="KW-1185">Reference proteome</keyword>
<evidence type="ECO:0000313" key="3">
    <source>
        <dbReference type="Proteomes" id="UP000692954"/>
    </source>
</evidence>
<evidence type="ECO:0000313" key="2">
    <source>
        <dbReference type="EMBL" id="CAD8067789.1"/>
    </source>
</evidence>